<dbReference type="GO" id="GO:0020037">
    <property type="term" value="F:heme binding"/>
    <property type="evidence" value="ECO:0007669"/>
    <property type="project" value="InterPro"/>
</dbReference>
<evidence type="ECO:0000256" key="9">
    <source>
        <dbReference type="RuleBase" id="RU000461"/>
    </source>
</evidence>
<comment type="caution">
    <text evidence="11">The sequence shown here is derived from an EMBL/GenBank/DDBJ whole genome shotgun (WGS) entry which is preliminary data.</text>
</comment>
<dbReference type="SUPFAM" id="SSF48264">
    <property type="entry name" value="Cytochrome P450"/>
    <property type="match status" value="1"/>
</dbReference>
<evidence type="ECO:0000256" key="7">
    <source>
        <dbReference type="ARBA" id="ARBA00023033"/>
    </source>
</evidence>
<dbReference type="InterPro" id="IPR002401">
    <property type="entry name" value="Cyt_P450_E_grp-I"/>
</dbReference>
<keyword evidence="7 9" id="KW-0503">Monooxygenase</keyword>
<feature type="transmembrane region" description="Helical" evidence="10">
    <location>
        <begin position="47"/>
        <end position="67"/>
    </location>
</feature>
<evidence type="ECO:0000256" key="8">
    <source>
        <dbReference type="PIRSR" id="PIRSR602401-1"/>
    </source>
</evidence>
<keyword evidence="12" id="KW-1185">Reference proteome</keyword>
<evidence type="ECO:0000313" key="12">
    <source>
        <dbReference type="Proteomes" id="UP001175227"/>
    </source>
</evidence>
<dbReference type="InterPro" id="IPR036396">
    <property type="entry name" value="Cyt_P450_sf"/>
</dbReference>
<dbReference type="GO" id="GO:0004497">
    <property type="term" value="F:monooxygenase activity"/>
    <property type="evidence" value="ECO:0007669"/>
    <property type="project" value="UniProtKB-KW"/>
</dbReference>
<dbReference type="PANTHER" id="PTHR24287:SF1">
    <property type="entry name" value="P450, PUTATIVE (EUROFUNG)-RELATED"/>
    <property type="match status" value="1"/>
</dbReference>
<evidence type="ECO:0000256" key="5">
    <source>
        <dbReference type="ARBA" id="ARBA00023002"/>
    </source>
</evidence>
<keyword evidence="10" id="KW-1133">Transmembrane helix</keyword>
<evidence type="ECO:0000256" key="10">
    <source>
        <dbReference type="SAM" id="Phobius"/>
    </source>
</evidence>
<keyword evidence="3 8" id="KW-0349">Heme</keyword>
<comment type="cofactor">
    <cofactor evidence="1 8">
        <name>heme</name>
        <dbReference type="ChEBI" id="CHEBI:30413"/>
    </cofactor>
</comment>
<dbReference type="Pfam" id="PF00067">
    <property type="entry name" value="p450"/>
    <property type="match status" value="1"/>
</dbReference>
<sequence length="617" mass="70251">MVAMILTPGIRFLAAALLPVALIASFAAFLQHWGLLLNPKNWDASPWIVFLTAVATSSVYLALRVVYMDRFHKEAAKAIGARTMTRVKGKWPGNADILAAMVGTWADGYPSDGLGEMMDVYGPFFSLPLLWSDTIFTTSPKHIQLVLATDFQNFEKGERFQNSMKSVLGLGVFNADGDIFHRSMTRPFFTRDRIIHFNLYDRHAETAIRQMKQRLRSGYPVDFQDLMCRFTMDSATEFLFGSCVNTLTATLPYPQSISIVPAESNEVLSLEANAFSKAFFEAQHILSSRLRKGWIWPLFEIKQDKTDAPMKIVRGFFEPIIQAALERRKASDSANKKPESRTVGDNETLLDHLVNVTSDPIVIKDETLNILIAGRDTTASTLTFVVYFLSMYPDVCSRLREEILKRVGTTRTPNFEDIKEMKYLRAVLILETLRLYPAVPFNSRESISATTFPSEDPSEKPFYIPASTKYRLSIHTMPQFLNPLLSRILYSVFLMHRRKDLWGPDAEEFDPDRFLDHRLKQYLAPNPFIFLPFNAGPRICLGQQFAYNEISFMLVKLLQNFASFEFDQDVLLDEFRPPADWAECSGRKAIDKFLPRHTLTLYSAGGMWMKATEADSV</sequence>
<dbReference type="CDD" id="cd11063">
    <property type="entry name" value="CYP52"/>
    <property type="match status" value="1"/>
</dbReference>
<evidence type="ECO:0000256" key="1">
    <source>
        <dbReference type="ARBA" id="ARBA00001971"/>
    </source>
</evidence>
<keyword evidence="6 8" id="KW-0408">Iron</keyword>
<dbReference type="PROSITE" id="PS00086">
    <property type="entry name" value="CYTOCHROME_P450"/>
    <property type="match status" value="1"/>
</dbReference>
<dbReference type="GO" id="GO:0005506">
    <property type="term" value="F:iron ion binding"/>
    <property type="evidence" value="ECO:0007669"/>
    <property type="project" value="InterPro"/>
</dbReference>
<evidence type="ECO:0000313" key="11">
    <source>
        <dbReference type="EMBL" id="KAK0472506.1"/>
    </source>
</evidence>
<name>A0AA39NVH8_9AGAR</name>
<keyword evidence="4 8" id="KW-0479">Metal-binding</keyword>
<dbReference type="Proteomes" id="UP001175227">
    <property type="component" value="Unassembled WGS sequence"/>
</dbReference>
<dbReference type="AlphaFoldDB" id="A0AA39NVH8"/>
<evidence type="ECO:0000256" key="4">
    <source>
        <dbReference type="ARBA" id="ARBA00022723"/>
    </source>
</evidence>
<reference evidence="11" key="1">
    <citation type="submission" date="2023-06" db="EMBL/GenBank/DDBJ databases">
        <authorList>
            <consortium name="Lawrence Berkeley National Laboratory"/>
            <person name="Ahrendt S."/>
            <person name="Sahu N."/>
            <person name="Indic B."/>
            <person name="Wong-Bajracharya J."/>
            <person name="Merenyi Z."/>
            <person name="Ke H.-M."/>
            <person name="Monk M."/>
            <person name="Kocsube S."/>
            <person name="Drula E."/>
            <person name="Lipzen A."/>
            <person name="Balint B."/>
            <person name="Henrissat B."/>
            <person name="Andreopoulos B."/>
            <person name="Martin F.M."/>
            <person name="Harder C.B."/>
            <person name="Rigling D."/>
            <person name="Ford K.L."/>
            <person name="Foster G.D."/>
            <person name="Pangilinan J."/>
            <person name="Papanicolaou A."/>
            <person name="Barry K."/>
            <person name="LaButti K."/>
            <person name="Viragh M."/>
            <person name="Koriabine M."/>
            <person name="Yan M."/>
            <person name="Riley R."/>
            <person name="Champramary S."/>
            <person name="Plett K.L."/>
            <person name="Tsai I.J."/>
            <person name="Slot J."/>
            <person name="Sipos G."/>
            <person name="Plett J."/>
            <person name="Nagy L.G."/>
            <person name="Grigoriev I.V."/>
        </authorList>
    </citation>
    <scope>NUCLEOTIDE SEQUENCE</scope>
    <source>
        <strain evidence="11">ICMP 16352</strain>
    </source>
</reference>
<dbReference type="InterPro" id="IPR001128">
    <property type="entry name" value="Cyt_P450"/>
</dbReference>
<feature type="transmembrane region" description="Helical" evidence="10">
    <location>
        <begin position="12"/>
        <end position="35"/>
    </location>
</feature>
<proteinExistence type="inferred from homology"/>
<protein>
    <submittedName>
        <fullName evidence="11">Cytochrome P450</fullName>
    </submittedName>
</protein>
<dbReference type="InterPro" id="IPR047146">
    <property type="entry name" value="Cyt_P450_E_CYP52_fungi"/>
</dbReference>
<gene>
    <name evidence="11" type="ORF">IW261DRAFT_1665334</name>
</gene>
<evidence type="ECO:0000256" key="6">
    <source>
        <dbReference type="ARBA" id="ARBA00023004"/>
    </source>
</evidence>
<feature type="binding site" description="axial binding residue" evidence="8">
    <location>
        <position position="540"/>
    </location>
    <ligand>
        <name>heme</name>
        <dbReference type="ChEBI" id="CHEBI:30413"/>
    </ligand>
    <ligandPart>
        <name>Fe</name>
        <dbReference type="ChEBI" id="CHEBI:18248"/>
    </ligandPart>
</feature>
<dbReference type="Gene3D" id="1.10.630.10">
    <property type="entry name" value="Cytochrome P450"/>
    <property type="match status" value="1"/>
</dbReference>
<dbReference type="EMBL" id="JAUEPR010000040">
    <property type="protein sequence ID" value="KAK0472506.1"/>
    <property type="molecule type" value="Genomic_DNA"/>
</dbReference>
<dbReference type="GO" id="GO:0016705">
    <property type="term" value="F:oxidoreductase activity, acting on paired donors, with incorporation or reduction of molecular oxygen"/>
    <property type="evidence" value="ECO:0007669"/>
    <property type="project" value="InterPro"/>
</dbReference>
<comment type="similarity">
    <text evidence="2 9">Belongs to the cytochrome P450 family.</text>
</comment>
<evidence type="ECO:0000256" key="2">
    <source>
        <dbReference type="ARBA" id="ARBA00010617"/>
    </source>
</evidence>
<keyword evidence="10" id="KW-0472">Membrane</keyword>
<accession>A0AA39NVH8</accession>
<dbReference type="PRINTS" id="PR00463">
    <property type="entry name" value="EP450I"/>
</dbReference>
<dbReference type="PANTHER" id="PTHR24287">
    <property type="entry name" value="P450, PUTATIVE (EUROFUNG)-RELATED"/>
    <property type="match status" value="1"/>
</dbReference>
<organism evidence="11 12">
    <name type="scientific">Armillaria novae-zelandiae</name>
    <dbReference type="NCBI Taxonomy" id="153914"/>
    <lineage>
        <taxon>Eukaryota</taxon>
        <taxon>Fungi</taxon>
        <taxon>Dikarya</taxon>
        <taxon>Basidiomycota</taxon>
        <taxon>Agaricomycotina</taxon>
        <taxon>Agaricomycetes</taxon>
        <taxon>Agaricomycetidae</taxon>
        <taxon>Agaricales</taxon>
        <taxon>Marasmiineae</taxon>
        <taxon>Physalacriaceae</taxon>
        <taxon>Armillaria</taxon>
    </lineage>
</organism>
<keyword evidence="5 9" id="KW-0560">Oxidoreductase</keyword>
<dbReference type="InterPro" id="IPR017972">
    <property type="entry name" value="Cyt_P450_CS"/>
</dbReference>
<keyword evidence="10" id="KW-0812">Transmembrane</keyword>
<dbReference type="PRINTS" id="PR00385">
    <property type="entry name" value="P450"/>
</dbReference>
<evidence type="ECO:0000256" key="3">
    <source>
        <dbReference type="ARBA" id="ARBA00022617"/>
    </source>
</evidence>